<dbReference type="SUPFAM" id="SSF52540">
    <property type="entry name" value="P-loop containing nucleoside triphosphate hydrolases"/>
    <property type="match status" value="1"/>
</dbReference>
<reference evidence="14" key="1">
    <citation type="submission" date="2020-11" db="EMBL/GenBank/DDBJ databases">
        <authorList>
            <person name="Tran Van P."/>
        </authorList>
    </citation>
    <scope>NUCLEOTIDE SEQUENCE</scope>
</reference>
<evidence type="ECO:0000256" key="3">
    <source>
        <dbReference type="ARBA" id="ARBA00022801"/>
    </source>
</evidence>
<name>A0A7R9PTY8_9ACAR</name>
<feature type="region of interest" description="Disordered" evidence="11">
    <location>
        <begin position="963"/>
        <end position="994"/>
    </location>
</feature>
<keyword evidence="5" id="KW-0067">ATP-binding</keyword>
<evidence type="ECO:0000256" key="2">
    <source>
        <dbReference type="ARBA" id="ARBA00022741"/>
    </source>
</evidence>
<dbReference type="PROSITE" id="PS51194">
    <property type="entry name" value="HELICASE_CTER"/>
    <property type="match status" value="1"/>
</dbReference>
<protein>
    <recommendedName>
        <fullName evidence="9">DNA 3'-5' helicase</fullName>
        <ecNumber evidence="9">5.6.2.4</ecNumber>
    </recommendedName>
</protein>
<dbReference type="EMBL" id="OC854845">
    <property type="protein sequence ID" value="CAD7620530.1"/>
    <property type="molecule type" value="Genomic_DNA"/>
</dbReference>
<dbReference type="AlphaFoldDB" id="A0A7R9PTY8"/>
<evidence type="ECO:0000256" key="9">
    <source>
        <dbReference type="ARBA" id="ARBA00034808"/>
    </source>
</evidence>
<dbReference type="GO" id="GO:0043138">
    <property type="term" value="F:3'-5' DNA helicase activity"/>
    <property type="evidence" value="ECO:0007669"/>
    <property type="project" value="UniProtKB-EC"/>
</dbReference>
<comment type="similarity">
    <text evidence="1">Belongs to the helicase family. SKI2 subfamily.</text>
</comment>
<feature type="compositionally biased region" description="Polar residues" evidence="11">
    <location>
        <begin position="963"/>
        <end position="977"/>
    </location>
</feature>
<dbReference type="Pfam" id="PF02889">
    <property type="entry name" value="Sec63"/>
    <property type="match status" value="1"/>
</dbReference>
<dbReference type="SMART" id="SM00973">
    <property type="entry name" value="Sec63"/>
    <property type="match status" value="1"/>
</dbReference>
<dbReference type="CDD" id="cd18795">
    <property type="entry name" value="SF2_C_Ski2"/>
    <property type="match status" value="1"/>
</dbReference>
<dbReference type="InterPro" id="IPR001650">
    <property type="entry name" value="Helicase_C-like"/>
</dbReference>
<dbReference type="Gene3D" id="3.40.50.300">
    <property type="entry name" value="P-loop containing nucleotide triphosphate hydrolases"/>
    <property type="match status" value="2"/>
</dbReference>
<comment type="catalytic activity">
    <reaction evidence="8">
        <text>Couples ATP hydrolysis with the unwinding of duplex DNA by translocating in the 3'-5' direction.</text>
        <dbReference type="EC" id="5.6.2.4"/>
    </reaction>
</comment>
<evidence type="ECO:0000313" key="14">
    <source>
        <dbReference type="EMBL" id="CAD7620530.1"/>
    </source>
</evidence>
<dbReference type="SUPFAM" id="SSF158702">
    <property type="entry name" value="Sec63 N-terminal domain-like"/>
    <property type="match status" value="1"/>
</dbReference>
<dbReference type="Gene3D" id="1.10.3380.10">
    <property type="entry name" value="Sec63 N-terminal domain-like domain"/>
    <property type="match status" value="1"/>
</dbReference>
<dbReference type="SUPFAM" id="SSF46785">
    <property type="entry name" value="Winged helix' DNA-binding domain"/>
    <property type="match status" value="1"/>
</dbReference>
<dbReference type="InterPro" id="IPR004179">
    <property type="entry name" value="Sec63-dom"/>
</dbReference>
<dbReference type="EC" id="5.6.2.4" evidence="9"/>
<feature type="region of interest" description="Disordered" evidence="11">
    <location>
        <begin position="1120"/>
        <end position="1146"/>
    </location>
</feature>
<dbReference type="GO" id="GO:0005524">
    <property type="term" value="F:ATP binding"/>
    <property type="evidence" value="ECO:0007669"/>
    <property type="project" value="UniProtKB-KW"/>
</dbReference>
<evidence type="ECO:0000259" key="13">
    <source>
        <dbReference type="PROSITE" id="PS51194"/>
    </source>
</evidence>
<keyword evidence="3" id="KW-0378">Hydrolase</keyword>
<evidence type="ECO:0000313" key="15">
    <source>
        <dbReference type="Proteomes" id="UP000759131"/>
    </source>
</evidence>
<dbReference type="PROSITE" id="PS51192">
    <property type="entry name" value="HELICASE_ATP_BIND_1"/>
    <property type="match status" value="1"/>
</dbReference>
<dbReference type="Pfam" id="PF00270">
    <property type="entry name" value="DEAD"/>
    <property type="match status" value="1"/>
</dbReference>
<sequence length="1181" mass="134466">MNPNTSQPFFRSYSGSSFSNVSQRQSDEEVMDSRGGEQYSTDGTLLRSVSQLPAKYRQVFADRFPVFNVIQSKVFDDVMKTNKSIAISAPTGSGKTVVFEMAVIKELMDLEANGCTMSGLKAVYMAPLKKLVDEKYSELKRSFERFGINCVQMTGDSEMKDYERLRDVNIVVTTPEKWDYMLRNNEQNALIRGIQLMLIDEIHTINDESRGATIEAVLSRMKTLRLVQLQNGSGPPLRFIAASATAPNVDDISQWLDPMNAVGYNLSETLRPVRLQKIVMGYSCQKSWNDFRFDIQLNYKLDSLIRSYSESKPTLIFCSTRKGVLMTAQTLTKTSLNLFNSNEQRINVTKRLNPLKAADLKGYIAKGVGYHHSGLDKSDRAIVEALFLEGLIPVLISTTTLAMGVNLPAHLVIIKSTSQYTQNGCHEYPETQILQMIGRAGRPQFDTNAFAIIMTKDETKAKYERLLNGTQIIESNLHKNLVEHLNAEIALRTVTSIDIAVNWIRSTFLYIRVMQNPQYYGSTVQMSNIEQCLQMVQSWCHTELVGLKEADMISTDPEFSQISSTPMGRLMARHSISLQTMKKFCEITTKEVSLKELIEEMTQCYEIRQEIQLRVNEKTILNELNKSAAQSIRFPINGKIKSAEMKINCLIQASFGLLSIQDSTLIQDSLKLMRTGQRLSKCICEVIYFKVKENPNAINSKSLLNAILLNKCFKAKIWYDSNQVAIQLNRIGQKYSKALVERGLVSFNLIKNADPRDVEFCLKRNPPFGRQLIDEVKHLPYYSLTIEQNMNKGLNSNEAVLKLVAKLENIENLKERIILFQNHCCFLIVCNEDNQLFYCNKLFDSYLIKNNGVFETKGITISRNEKSEYISAHLISDSFVGLDVECRLKPMFGSCGAGDAVNAGVIRTTADPIRANRSTAFSDTSWESTDSSESESCCQHKCLNKTTCGHICCKKGLKSENTQKQVTKNKRQQQLGEKSTESTAKKAKQSKPNSNLDEWLKTFSKKNCDQKSQTNEINDKTNAKTQSVYFKDEKYADIESDGEDLNSIFNDGFDDLDFDFDVNTQLQPKEELVDKDFEFEKQLEDIFSCNEDFQEFETEINDLTEEEFNREPIDWNELRETGEPMGENDWREPMISNEERDRDEPTVGLEKREVLESFMMSQWSLFLPTTDLKGKTFLTIP</sequence>
<evidence type="ECO:0000256" key="1">
    <source>
        <dbReference type="ARBA" id="ARBA00010140"/>
    </source>
</evidence>
<keyword evidence="4" id="KW-0347">Helicase</keyword>
<organism evidence="14">
    <name type="scientific">Medioppia subpectinata</name>
    <dbReference type="NCBI Taxonomy" id="1979941"/>
    <lineage>
        <taxon>Eukaryota</taxon>
        <taxon>Metazoa</taxon>
        <taxon>Ecdysozoa</taxon>
        <taxon>Arthropoda</taxon>
        <taxon>Chelicerata</taxon>
        <taxon>Arachnida</taxon>
        <taxon>Acari</taxon>
        <taxon>Acariformes</taxon>
        <taxon>Sarcoptiformes</taxon>
        <taxon>Oribatida</taxon>
        <taxon>Brachypylina</taxon>
        <taxon>Oppioidea</taxon>
        <taxon>Oppiidae</taxon>
        <taxon>Medioppia</taxon>
    </lineage>
</organism>
<dbReference type="Pfam" id="PF00271">
    <property type="entry name" value="Helicase_C"/>
    <property type="match status" value="1"/>
</dbReference>
<dbReference type="InterPro" id="IPR011545">
    <property type="entry name" value="DEAD/DEAH_box_helicase_dom"/>
</dbReference>
<feature type="domain" description="Helicase ATP-binding" evidence="12">
    <location>
        <begin position="76"/>
        <end position="264"/>
    </location>
</feature>
<dbReference type="SMART" id="SM00487">
    <property type="entry name" value="DEXDc"/>
    <property type="match status" value="1"/>
</dbReference>
<feature type="compositionally biased region" description="Polar residues" evidence="11">
    <location>
        <begin position="1"/>
        <end position="24"/>
    </location>
</feature>
<dbReference type="GO" id="GO:0016787">
    <property type="term" value="F:hydrolase activity"/>
    <property type="evidence" value="ECO:0007669"/>
    <property type="project" value="UniProtKB-KW"/>
</dbReference>
<evidence type="ECO:0000259" key="12">
    <source>
        <dbReference type="PROSITE" id="PS51192"/>
    </source>
</evidence>
<evidence type="ECO:0000256" key="5">
    <source>
        <dbReference type="ARBA" id="ARBA00022840"/>
    </source>
</evidence>
<dbReference type="InterPro" id="IPR027417">
    <property type="entry name" value="P-loop_NTPase"/>
</dbReference>
<evidence type="ECO:0000256" key="10">
    <source>
        <dbReference type="ARBA" id="ARBA00048988"/>
    </source>
</evidence>
<dbReference type="InterPro" id="IPR057842">
    <property type="entry name" value="WH_MER3"/>
</dbReference>
<dbReference type="GO" id="GO:0007131">
    <property type="term" value="P:reciprocal meiotic recombination"/>
    <property type="evidence" value="ECO:0007669"/>
    <property type="project" value="UniProtKB-ARBA"/>
</dbReference>
<dbReference type="InterPro" id="IPR036388">
    <property type="entry name" value="WH-like_DNA-bd_sf"/>
</dbReference>
<gene>
    <name evidence="14" type="ORF">OSB1V03_LOCUS1015</name>
</gene>
<dbReference type="Pfam" id="PF23445">
    <property type="entry name" value="WHD_SNRNP200"/>
    <property type="match status" value="1"/>
</dbReference>
<feature type="region of interest" description="Disordered" evidence="11">
    <location>
        <begin position="1"/>
        <end position="42"/>
    </location>
</feature>
<dbReference type="FunFam" id="3.40.50.300:FF:001076">
    <property type="entry name" value="ATP-dependent DNA helicase MER3"/>
    <property type="match status" value="1"/>
</dbReference>
<dbReference type="FunFam" id="1.10.10.10:FF:000012">
    <property type="entry name" value="U5 small nuclear ribonucleoprotein helicase"/>
    <property type="match status" value="1"/>
</dbReference>
<dbReference type="Gene3D" id="1.10.10.10">
    <property type="entry name" value="Winged helix-like DNA-binding domain superfamily/Winged helix DNA-binding domain"/>
    <property type="match status" value="1"/>
</dbReference>
<evidence type="ECO:0000256" key="4">
    <source>
        <dbReference type="ARBA" id="ARBA00022806"/>
    </source>
</evidence>
<proteinExistence type="inferred from homology"/>
<keyword evidence="6" id="KW-0413">Isomerase</keyword>
<dbReference type="GO" id="GO:0003676">
    <property type="term" value="F:nucleic acid binding"/>
    <property type="evidence" value="ECO:0007669"/>
    <property type="project" value="InterPro"/>
</dbReference>
<keyword evidence="2" id="KW-0547">Nucleotide-binding</keyword>
<evidence type="ECO:0000256" key="6">
    <source>
        <dbReference type="ARBA" id="ARBA00023235"/>
    </source>
</evidence>
<dbReference type="InterPro" id="IPR014001">
    <property type="entry name" value="Helicase_ATP-bd"/>
</dbReference>
<dbReference type="PANTHER" id="PTHR47835:SF3">
    <property type="entry name" value="HELICASE FOR MEIOSIS 1"/>
    <property type="match status" value="1"/>
</dbReference>
<dbReference type="PANTHER" id="PTHR47835">
    <property type="entry name" value="HFM1, ATP DEPENDENT DNA HELICASE HOMOLOG"/>
    <property type="match status" value="1"/>
</dbReference>
<dbReference type="InterPro" id="IPR036390">
    <property type="entry name" value="WH_DNA-bd_sf"/>
</dbReference>
<feature type="domain" description="Helicase C-terminal" evidence="13">
    <location>
        <begin position="300"/>
        <end position="489"/>
    </location>
</feature>
<evidence type="ECO:0000256" key="8">
    <source>
        <dbReference type="ARBA" id="ARBA00034617"/>
    </source>
</evidence>
<feature type="compositionally biased region" description="Basic and acidic residues" evidence="11">
    <location>
        <begin position="25"/>
        <end position="35"/>
    </location>
</feature>
<dbReference type="SMART" id="SM00490">
    <property type="entry name" value="HELICc"/>
    <property type="match status" value="1"/>
</dbReference>
<keyword evidence="7" id="KW-0469">Meiosis</keyword>
<comment type="catalytic activity">
    <reaction evidence="10">
        <text>ATP + H2O = ADP + phosphate + H(+)</text>
        <dbReference type="Rhea" id="RHEA:13065"/>
        <dbReference type="ChEBI" id="CHEBI:15377"/>
        <dbReference type="ChEBI" id="CHEBI:15378"/>
        <dbReference type="ChEBI" id="CHEBI:30616"/>
        <dbReference type="ChEBI" id="CHEBI:43474"/>
        <dbReference type="ChEBI" id="CHEBI:456216"/>
        <dbReference type="EC" id="5.6.2.4"/>
    </reaction>
</comment>
<keyword evidence="15" id="KW-1185">Reference proteome</keyword>
<evidence type="ECO:0000256" key="11">
    <source>
        <dbReference type="SAM" id="MobiDB-lite"/>
    </source>
</evidence>
<accession>A0A7R9PTY8</accession>
<dbReference type="EMBL" id="CAJPIZ010000270">
    <property type="protein sequence ID" value="CAG2100960.1"/>
    <property type="molecule type" value="Genomic_DNA"/>
</dbReference>
<evidence type="ECO:0000256" key="7">
    <source>
        <dbReference type="ARBA" id="ARBA00023254"/>
    </source>
</evidence>
<dbReference type="OrthoDB" id="5575at2759"/>
<dbReference type="Proteomes" id="UP000759131">
    <property type="component" value="Unassembled WGS sequence"/>
</dbReference>
<dbReference type="InterPro" id="IPR052247">
    <property type="entry name" value="Meiotic_Crossover_Helicase"/>
</dbReference>